<name>A0A917W2A5_9BACL</name>
<evidence type="ECO:0000259" key="1">
    <source>
        <dbReference type="Pfam" id="PF01973"/>
    </source>
</evidence>
<feature type="domain" description="6-hydroxymethylpterin diphosphokinase MptE-like" evidence="1">
    <location>
        <begin position="203"/>
        <end position="381"/>
    </location>
</feature>
<evidence type="ECO:0000313" key="2">
    <source>
        <dbReference type="EMBL" id="GGL54486.1"/>
    </source>
</evidence>
<dbReference type="InterPro" id="IPR029063">
    <property type="entry name" value="SAM-dependent_MTases_sf"/>
</dbReference>
<comment type="caution">
    <text evidence="2">The sequence shown here is derived from an EMBL/GenBank/DDBJ whole genome shotgun (WGS) entry which is preliminary data.</text>
</comment>
<organism evidence="2 3">
    <name type="scientific">Sporolactobacillus putidus</name>
    <dbReference type="NCBI Taxonomy" id="492735"/>
    <lineage>
        <taxon>Bacteria</taxon>
        <taxon>Bacillati</taxon>
        <taxon>Bacillota</taxon>
        <taxon>Bacilli</taxon>
        <taxon>Bacillales</taxon>
        <taxon>Sporolactobacillaceae</taxon>
        <taxon>Sporolactobacillus</taxon>
    </lineage>
</organism>
<accession>A0A917W2A5</accession>
<dbReference type="EMBL" id="BMOK01000006">
    <property type="protein sequence ID" value="GGL54486.1"/>
    <property type="molecule type" value="Genomic_DNA"/>
</dbReference>
<dbReference type="PANTHER" id="PTHR41786:SF1">
    <property type="entry name" value="6-HYDROXYMETHYLPTERIN DIPHOSPHOKINASE MPTE-LIKE DOMAIN-CONTAINING PROTEIN"/>
    <property type="match status" value="1"/>
</dbReference>
<dbReference type="Gene3D" id="3.40.50.150">
    <property type="entry name" value="Vaccinia Virus protein VP39"/>
    <property type="match status" value="1"/>
</dbReference>
<sequence>MILIENRNYLRFRNRPLLEELTRPSEQADNGKVILETARNGLPTLKLNVDGTYQYIHSKYDPEREAGRLIDSLSSMEQYDHVLFIGSGLGYAIKAFSSAYPNTAFSIYEPDQQVLQLFLSNQNLNDWSEQLSFITSSEQEVTARVQKYMDQLGERFYFFVLPAYEKIYKENIDLLLDQFKNMLRSKKDSMATNVSFQKRWIINAVKNFPEILRTPNILHDVYKSYFKGKPAVLVSAGPSLNEEWDNLRRIKEDGLAYIFSVGSAINALIKHDIYPDAACTYDPQGHNYRVIQIINDRKIKTIPLIFGSTVGFETLEGYEGPMLHMVINQDTVAPQFLRTTDHSLIETLSDAPSIAVVTFELLSKLEFGTVILVGQNLAYLNNQFYATGISYENRPSTLKEEEQKSRLTVKGVNGDSVPTSESFDSMRKQLELYISDCPNVEVINTTKGGAAIDGTEFIPLDQVIDQRLTESVVVPGWSHGENHYDKKRTELKVQGMTKQAHEFNHLLKQFFKAMEQVKAMMNPGSDEQLTAGIDKFDKVLHKLQRNKYYKTFIAPMMRIREDYLKQVSPKIRFEKNVRTKAEMLIKEFEIYANECAFNESIMAPCFKELVEKVNQICSLGSDHHGS</sequence>
<dbReference type="PANTHER" id="PTHR41786">
    <property type="entry name" value="MOTILITY ACCESSORY FACTOR MAF"/>
    <property type="match status" value="1"/>
</dbReference>
<reference evidence="2" key="2">
    <citation type="submission" date="2020-09" db="EMBL/GenBank/DDBJ databases">
        <authorList>
            <person name="Sun Q."/>
            <person name="Ohkuma M."/>
        </authorList>
    </citation>
    <scope>NUCLEOTIDE SEQUENCE</scope>
    <source>
        <strain evidence="2">JCM 15325</strain>
    </source>
</reference>
<dbReference type="Proteomes" id="UP000654670">
    <property type="component" value="Unassembled WGS sequence"/>
</dbReference>
<dbReference type="Pfam" id="PF01973">
    <property type="entry name" value="MptE-like"/>
    <property type="match status" value="1"/>
</dbReference>
<dbReference type="RefSeq" id="WP_188802780.1">
    <property type="nucleotide sequence ID" value="NZ_BMOK01000006.1"/>
</dbReference>
<evidence type="ECO:0000313" key="3">
    <source>
        <dbReference type="Proteomes" id="UP000654670"/>
    </source>
</evidence>
<gene>
    <name evidence="2" type="ORF">GCM10007968_18200</name>
</gene>
<dbReference type="SUPFAM" id="SSF53335">
    <property type="entry name" value="S-adenosyl-L-methionine-dependent methyltransferases"/>
    <property type="match status" value="1"/>
</dbReference>
<dbReference type="InterPro" id="IPR002826">
    <property type="entry name" value="MptE-like"/>
</dbReference>
<proteinExistence type="predicted"/>
<dbReference type="AlphaFoldDB" id="A0A917W2A5"/>
<keyword evidence="3" id="KW-1185">Reference proteome</keyword>
<protein>
    <recommendedName>
        <fullName evidence="1">6-hydroxymethylpterin diphosphokinase MptE-like domain-containing protein</fullName>
    </recommendedName>
</protein>
<reference evidence="2" key="1">
    <citation type="journal article" date="2014" name="Int. J. Syst. Evol. Microbiol.">
        <title>Complete genome sequence of Corynebacterium casei LMG S-19264T (=DSM 44701T), isolated from a smear-ripened cheese.</title>
        <authorList>
            <consortium name="US DOE Joint Genome Institute (JGI-PGF)"/>
            <person name="Walter F."/>
            <person name="Albersmeier A."/>
            <person name="Kalinowski J."/>
            <person name="Ruckert C."/>
        </authorList>
    </citation>
    <scope>NUCLEOTIDE SEQUENCE</scope>
    <source>
        <strain evidence="2">JCM 15325</strain>
    </source>
</reference>